<accession>A0A8S9SVK3</accession>
<dbReference type="RefSeq" id="WP_167844885.1">
    <property type="nucleotide sequence ID" value="NZ_JHEG04000002.1"/>
</dbReference>
<dbReference type="EMBL" id="JHEG04000002">
    <property type="protein sequence ID" value="KAF3883867.1"/>
    <property type="molecule type" value="Genomic_DNA"/>
</dbReference>
<evidence type="ECO:0008006" key="3">
    <source>
        <dbReference type="Google" id="ProtNLM"/>
    </source>
</evidence>
<protein>
    <recommendedName>
        <fullName evidence="3">Cadherin domain-containing protein</fullName>
    </recommendedName>
</protein>
<name>A0A8S9SVK3_9CYAN</name>
<sequence>MAGNYKIFVGAVDDGGLGAAQGFTLTARAHNALVIRSTPVLTATPGSAYAYDVIAADVDGEPLTYSLDPVSRSFRAATRSHFQLHSRLST</sequence>
<proteinExistence type="predicted"/>
<gene>
    <name evidence="1" type="ORF">DA73_0400039870</name>
</gene>
<dbReference type="AlphaFoldDB" id="A0A8S9SVK3"/>
<reference evidence="1" key="2">
    <citation type="submission" date="2019-11" db="EMBL/GenBank/DDBJ databases">
        <title>Improved Assembly of Tolypothrix boutellei genome.</title>
        <authorList>
            <person name="Sarangi A.N."/>
            <person name="Mukherjee M."/>
            <person name="Ghosh S."/>
            <person name="Singh D."/>
            <person name="Das A."/>
            <person name="Kant S."/>
            <person name="Prusty A."/>
            <person name="Tripathy S."/>
        </authorList>
    </citation>
    <scope>NUCLEOTIDE SEQUENCE</scope>
    <source>
        <strain evidence="1">VB521301</strain>
    </source>
</reference>
<comment type="caution">
    <text evidence="1">The sequence shown here is derived from an EMBL/GenBank/DDBJ whole genome shotgun (WGS) entry which is preliminary data.</text>
</comment>
<dbReference type="Proteomes" id="UP000029738">
    <property type="component" value="Unassembled WGS sequence"/>
</dbReference>
<keyword evidence="2" id="KW-1185">Reference proteome</keyword>
<organism evidence="1 2">
    <name type="scientific">Tolypothrix bouteillei VB521301</name>
    <dbReference type="NCBI Taxonomy" id="1479485"/>
    <lineage>
        <taxon>Bacteria</taxon>
        <taxon>Bacillati</taxon>
        <taxon>Cyanobacteriota</taxon>
        <taxon>Cyanophyceae</taxon>
        <taxon>Nostocales</taxon>
        <taxon>Tolypothrichaceae</taxon>
        <taxon>Tolypothrix</taxon>
    </lineage>
</organism>
<evidence type="ECO:0000313" key="1">
    <source>
        <dbReference type="EMBL" id="KAF3883867.1"/>
    </source>
</evidence>
<reference evidence="1" key="1">
    <citation type="journal article" date="2015" name="Genome Announc.">
        <title>Draft Genome Sequence of Tolypothrix boutellei Strain VB521301.</title>
        <authorList>
            <person name="Chandrababunaidu M.M."/>
            <person name="Singh D."/>
            <person name="Sen D."/>
            <person name="Bhan S."/>
            <person name="Das S."/>
            <person name="Gupta A."/>
            <person name="Adhikary S.P."/>
            <person name="Tripathy S."/>
        </authorList>
    </citation>
    <scope>NUCLEOTIDE SEQUENCE</scope>
    <source>
        <strain evidence="1">VB521301</strain>
    </source>
</reference>
<evidence type="ECO:0000313" key="2">
    <source>
        <dbReference type="Proteomes" id="UP000029738"/>
    </source>
</evidence>